<dbReference type="SUPFAM" id="SSF51730">
    <property type="entry name" value="FAD-linked oxidoreductase"/>
    <property type="match status" value="1"/>
</dbReference>
<dbReference type="GO" id="GO:0016491">
    <property type="term" value="F:oxidoreductase activity"/>
    <property type="evidence" value="ECO:0007669"/>
    <property type="project" value="UniProtKB-KW"/>
</dbReference>
<evidence type="ECO:0000256" key="1">
    <source>
        <dbReference type="ARBA" id="ARBA00023002"/>
    </source>
</evidence>
<evidence type="ECO:0000313" key="2">
    <source>
        <dbReference type="EMBL" id="SVD33938.1"/>
    </source>
</evidence>
<dbReference type="AlphaFoldDB" id="A0A382UJR8"/>
<name>A0A382UJR8_9ZZZZ</name>
<accession>A0A382UJR8</accession>
<feature type="non-terminal residue" evidence="2">
    <location>
        <position position="39"/>
    </location>
</feature>
<sequence>MQPHFCSVTYGGGGSTKEGTRKTVLHLATAGSPIAAHLS</sequence>
<gene>
    <name evidence="2" type="ORF">METZ01_LOCUS386792</name>
</gene>
<dbReference type="EMBL" id="UINC01144433">
    <property type="protein sequence ID" value="SVD33938.1"/>
    <property type="molecule type" value="Genomic_DNA"/>
</dbReference>
<organism evidence="2">
    <name type="scientific">marine metagenome</name>
    <dbReference type="NCBI Taxonomy" id="408172"/>
    <lineage>
        <taxon>unclassified sequences</taxon>
        <taxon>metagenomes</taxon>
        <taxon>ecological metagenomes</taxon>
    </lineage>
</organism>
<protein>
    <submittedName>
        <fullName evidence="2">Uncharacterized protein</fullName>
    </submittedName>
</protein>
<dbReference type="InterPro" id="IPR029041">
    <property type="entry name" value="FAD-linked_oxidoreductase-like"/>
</dbReference>
<reference evidence="2" key="1">
    <citation type="submission" date="2018-05" db="EMBL/GenBank/DDBJ databases">
        <authorList>
            <person name="Lanie J.A."/>
            <person name="Ng W.-L."/>
            <person name="Kazmierczak K.M."/>
            <person name="Andrzejewski T.M."/>
            <person name="Davidsen T.M."/>
            <person name="Wayne K.J."/>
            <person name="Tettelin H."/>
            <person name="Glass J.I."/>
            <person name="Rusch D."/>
            <person name="Podicherti R."/>
            <person name="Tsui H.-C.T."/>
            <person name="Winkler M.E."/>
        </authorList>
    </citation>
    <scope>NUCLEOTIDE SEQUENCE</scope>
</reference>
<proteinExistence type="predicted"/>
<keyword evidence="1" id="KW-0560">Oxidoreductase</keyword>